<proteinExistence type="predicted"/>
<dbReference type="AlphaFoldDB" id="A0A370L9Q4"/>
<gene>
    <name evidence="1" type="ORF">DWE98_05375</name>
</gene>
<protein>
    <submittedName>
        <fullName evidence="1">Uncharacterized protein</fullName>
    </submittedName>
</protein>
<dbReference type="Proteomes" id="UP000255207">
    <property type="component" value="Unassembled WGS sequence"/>
</dbReference>
<comment type="caution">
    <text evidence="1">The sequence shown here is derived from an EMBL/GenBank/DDBJ whole genome shotgun (WGS) entry which is preliminary data.</text>
</comment>
<accession>A0A370L9Q4</accession>
<sequence>MTLLGAPPAAAQDWASSYTKHDYAKCPKAKPDEDGVSVRRCPGKAGIAVTWTAGDDASFVELGTKPVEEGLSDKAGFFEAGSTIEWRGPKAGKPQATILRYAIGQAIGKLDGSLLVVYRLGAEGASCIIGSVDGRGRDANAQARRLADGKAASFRCGQDQRSDR</sequence>
<keyword evidence="2" id="KW-1185">Reference proteome</keyword>
<dbReference type="EMBL" id="QQTP01000002">
    <property type="protein sequence ID" value="RDJ28033.1"/>
    <property type="molecule type" value="Genomic_DNA"/>
</dbReference>
<reference evidence="2" key="1">
    <citation type="submission" date="2018-07" db="EMBL/GenBank/DDBJ databases">
        <authorList>
            <person name="Safronova V.I."/>
            <person name="Chirak E.R."/>
            <person name="Sazanova A.L."/>
        </authorList>
    </citation>
    <scope>NUCLEOTIDE SEQUENCE [LARGE SCALE GENOMIC DNA]</scope>
    <source>
        <strain evidence="2">RCAM04685</strain>
    </source>
</reference>
<evidence type="ECO:0000313" key="1">
    <source>
        <dbReference type="EMBL" id="RDJ28033.1"/>
    </source>
</evidence>
<name>A0A370L9Q4_9HYPH</name>
<organism evidence="1 2">
    <name type="scientific">Bosea caraganae</name>
    <dbReference type="NCBI Taxonomy" id="2763117"/>
    <lineage>
        <taxon>Bacteria</taxon>
        <taxon>Pseudomonadati</taxon>
        <taxon>Pseudomonadota</taxon>
        <taxon>Alphaproteobacteria</taxon>
        <taxon>Hyphomicrobiales</taxon>
        <taxon>Boseaceae</taxon>
        <taxon>Bosea</taxon>
    </lineage>
</organism>
<evidence type="ECO:0000313" key="2">
    <source>
        <dbReference type="Proteomes" id="UP000255207"/>
    </source>
</evidence>